<dbReference type="Pfam" id="PF00566">
    <property type="entry name" value="RabGAP-TBC"/>
    <property type="match status" value="2"/>
</dbReference>
<organism evidence="5 6">
    <name type="scientific">Meripilus lineatus</name>
    <dbReference type="NCBI Taxonomy" id="2056292"/>
    <lineage>
        <taxon>Eukaryota</taxon>
        <taxon>Fungi</taxon>
        <taxon>Dikarya</taxon>
        <taxon>Basidiomycota</taxon>
        <taxon>Agaricomycotina</taxon>
        <taxon>Agaricomycetes</taxon>
        <taxon>Polyporales</taxon>
        <taxon>Meripilaceae</taxon>
        <taxon>Meripilus</taxon>
    </lineage>
</organism>
<feature type="compositionally biased region" description="Polar residues" evidence="2">
    <location>
        <begin position="916"/>
        <end position="937"/>
    </location>
</feature>
<accession>A0AAD5YH57</accession>
<dbReference type="GO" id="GO:0005737">
    <property type="term" value="C:cytoplasm"/>
    <property type="evidence" value="ECO:0007669"/>
    <property type="project" value="UniProtKB-ARBA"/>
</dbReference>
<reference evidence="5" key="1">
    <citation type="submission" date="2022-07" db="EMBL/GenBank/DDBJ databases">
        <title>Genome Sequence of Physisporinus lineatus.</title>
        <authorList>
            <person name="Buettner E."/>
        </authorList>
    </citation>
    <scope>NUCLEOTIDE SEQUENCE</scope>
    <source>
        <strain evidence="5">VT162</strain>
    </source>
</reference>
<feature type="compositionally biased region" description="Low complexity" evidence="2">
    <location>
        <begin position="1243"/>
        <end position="1262"/>
    </location>
</feature>
<dbReference type="Pfam" id="PF13621">
    <property type="entry name" value="Cupin_8"/>
    <property type="match status" value="1"/>
</dbReference>
<dbReference type="Gene3D" id="1.10.472.80">
    <property type="entry name" value="Ypt/Rab-GAP domain of gyp1p, domain 3"/>
    <property type="match status" value="1"/>
</dbReference>
<evidence type="ECO:0000259" key="4">
    <source>
        <dbReference type="PROSITE" id="PS51184"/>
    </source>
</evidence>
<comment type="caution">
    <text evidence="5">The sequence shown here is derived from an EMBL/GenBank/DDBJ whole genome shotgun (WGS) entry which is preliminary data.</text>
</comment>
<feature type="region of interest" description="Disordered" evidence="2">
    <location>
        <begin position="1102"/>
        <end position="1194"/>
    </location>
</feature>
<feature type="compositionally biased region" description="Low complexity" evidence="2">
    <location>
        <begin position="365"/>
        <end position="387"/>
    </location>
</feature>
<proteinExistence type="predicted"/>
<evidence type="ECO:0000259" key="3">
    <source>
        <dbReference type="PROSITE" id="PS50086"/>
    </source>
</evidence>
<feature type="region of interest" description="Disordered" evidence="2">
    <location>
        <begin position="563"/>
        <end position="589"/>
    </location>
</feature>
<dbReference type="FunFam" id="1.10.472.80:FF:000038">
    <property type="entry name" value="TBC1 domain family member 5"/>
    <property type="match status" value="1"/>
</dbReference>
<dbReference type="PANTHER" id="PTHR22957">
    <property type="entry name" value="TBC1 DOMAIN FAMILY MEMBER GTPASE-ACTIVATING PROTEIN"/>
    <property type="match status" value="1"/>
</dbReference>
<dbReference type="GO" id="GO:0005096">
    <property type="term" value="F:GTPase activator activity"/>
    <property type="evidence" value="ECO:0007669"/>
    <property type="project" value="UniProtKB-KW"/>
</dbReference>
<dbReference type="PROSITE" id="PS50086">
    <property type="entry name" value="TBC_RABGAP"/>
    <property type="match status" value="1"/>
</dbReference>
<keyword evidence="6" id="KW-1185">Reference proteome</keyword>
<dbReference type="PROSITE" id="PS51184">
    <property type="entry name" value="JMJC"/>
    <property type="match status" value="1"/>
</dbReference>
<protein>
    <recommendedName>
        <fullName evidence="7">Rab-GAP TBC domain-containing protein</fullName>
    </recommendedName>
</protein>
<feature type="compositionally biased region" description="Polar residues" evidence="2">
    <location>
        <begin position="571"/>
        <end position="589"/>
    </location>
</feature>
<dbReference type="InterPro" id="IPR000195">
    <property type="entry name" value="Rab-GAP-TBC_dom"/>
</dbReference>
<evidence type="ECO:0000313" key="6">
    <source>
        <dbReference type="Proteomes" id="UP001212997"/>
    </source>
</evidence>
<dbReference type="SUPFAM" id="SSF51197">
    <property type="entry name" value="Clavaminate synthase-like"/>
    <property type="match status" value="1"/>
</dbReference>
<dbReference type="PANTHER" id="PTHR22957:SF337">
    <property type="entry name" value="TBC1 DOMAIN FAMILY MEMBER 5"/>
    <property type="match status" value="1"/>
</dbReference>
<dbReference type="InterPro" id="IPR041667">
    <property type="entry name" value="Cupin_8"/>
</dbReference>
<dbReference type="InterPro" id="IPR003347">
    <property type="entry name" value="JmjC_dom"/>
</dbReference>
<evidence type="ECO:0008006" key="7">
    <source>
        <dbReference type="Google" id="ProtNLM"/>
    </source>
</evidence>
<dbReference type="Proteomes" id="UP001212997">
    <property type="component" value="Unassembled WGS sequence"/>
</dbReference>
<dbReference type="SMART" id="SM00164">
    <property type="entry name" value="TBC"/>
    <property type="match status" value="1"/>
</dbReference>
<evidence type="ECO:0000256" key="2">
    <source>
        <dbReference type="SAM" id="MobiDB-lite"/>
    </source>
</evidence>
<dbReference type="EMBL" id="JANAWD010000036">
    <property type="protein sequence ID" value="KAJ3489922.1"/>
    <property type="molecule type" value="Genomic_DNA"/>
</dbReference>
<dbReference type="InterPro" id="IPR035969">
    <property type="entry name" value="Rab-GAP_TBC_sf"/>
</dbReference>
<feature type="region of interest" description="Disordered" evidence="2">
    <location>
        <begin position="1218"/>
        <end position="1278"/>
    </location>
</feature>
<name>A0AAD5YH57_9APHY</name>
<dbReference type="SUPFAM" id="SSF47923">
    <property type="entry name" value="Ypt/Rab-GAP domain of gyp1p"/>
    <property type="match status" value="2"/>
</dbReference>
<feature type="region of interest" description="Disordered" evidence="2">
    <location>
        <begin position="359"/>
        <end position="387"/>
    </location>
</feature>
<dbReference type="Gene3D" id="2.60.120.650">
    <property type="entry name" value="Cupin"/>
    <property type="match status" value="1"/>
</dbReference>
<dbReference type="AlphaFoldDB" id="A0AAD5YH57"/>
<keyword evidence="1" id="KW-0343">GTPase activation</keyword>
<gene>
    <name evidence="5" type="ORF">NLI96_g1773</name>
</gene>
<evidence type="ECO:0000256" key="1">
    <source>
        <dbReference type="ARBA" id="ARBA00022468"/>
    </source>
</evidence>
<feature type="domain" description="Rab-GAP TBC" evidence="3">
    <location>
        <begin position="592"/>
        <end position="808"/>
    </location>
</feature>
<evidence type="ECO:0000313" key="5">
    <source>
        <dbReference type="EMBL" id="KAJ3489922.1"/>
    </source>
</evidence>
<dbReference type="FunFam" id="1.10.8.270:FF:000011">
    <property type="entry name" value="TBC1 domain family member 5"/>
    <property type="match status" value="1"/>
</dbReference>
<dbReference type="SMART" id="SM00558">
    <property type="entry name" value="JmjC"/>
    <property type="match status" value="1"/>
</dbReference>
<feature type="region of interest" description="Disordered" evidence="2">
    <location>
        <begin position="893"/>
        <end position="940"/>
    </location>
</feature>
<feature type="domain" description="JmjC" evidence="4">
    <location>
        <begin position="267"/>
        <end position="475"/>
    </location>
</feature>
<sequence length="1278" mass="142664">MSRWTAPTLALLSQQLDDEDDPLTQGLLPCDPAVIEDFRKAVKLVVGKPNSLNQARLALDDLNKLSYTKMSASKVSATCWRRLYTDTCIFRTLVDFLEPNSPPSERVIRDGVGRLDRAMIISGPCGEGRLDLILELIGQVQEEFLSNAPVPKFRSSRSWEGQVTRVSLPKVQPIPRLEEPPSFSAFMSRYSYEPFILPGFGRDWPALRDHPWNSWEYLRSVAGPARLVPIEIGSDYREDDWSQKMMDFDDFLVAISHAEGQPDAPVLYLAQHSLLSQFPALREDILVPDYVYSGPPPHDDYPQYKPPGNEDQLVLNGWLGPRGTNSPAHTDPFYNCFAQVVGRKTIWLAPPRVTHAMYPYPPPGSSSSDKPHNPASNNTSPSMSNTSRVDVFATEEELRKSFPLYLEHVVPHAMCSTLEAGDLLFFPPGWLIFGYQFLHSLYLTPIVHHSALCICHRRMSERRTRPDVKEIKNVYDYLFSASTSLSKLKDAALGGRLFSTTEEASAGVAGRSLAWKLFLIPLEPLQASPDVIAAPPMNALRAQRLAFKSLLLEKMRAPDGSYEDGLVIPGTSESPPRTERSSVNLDRNNPLSLHDENPWTEWFTAMELRKTILQDVERTFPDIGYFRDLEVQTQLTNILFVYSVTHPDIGYRQGMHELLAPLYYAIDYDSIPAGTTDFGDQAAEEFVSRAWVAADAWALFDVVMRGAGRWYEWRESKNNDEKLTVSSHVTLSASVDLSIKPYVAPIVQTCNRIQSTLLKIVDPELWKKLQSSGIEPQIYGIRWLRLLFTREFNMQDAMVLWDGLFACDPTFDLAEWICVAMLIRIRNQLIPSDYSGQLTCLLRYPSHPPQNGPISTPVHSSILLIRQALTLQMSPTSATGVSIVHENRNLLGVPVEVPESPPPPTRRRPRPEGRGQSVSEANTSSNAVRTHVRQGSSPMGLPEMIARNLLERGESLGINKTVMNAMTELKRNLPDISSSLARLPGSPTSSIYAAYPLVDERPPSERPPWEPKTRFEMERELAEQRAIQRRLGDSLGWIVDTLLLDEGDSQDEEKVKGIQNRKREALESLSYVRDILKGTVQPAEIEDDRLIAEEAASKMKAVRRQKEASESSLLLPSQVIEEERTRTAPTPTPPEPSASTLKEPRVVQTVGRRKPSDHFPPASPFGRSAPNVTHSKPPAPIPRQPTTAPQPAIVPSLTINPTVTAFAPWNHTRSSFSVGGSPLASLPRLPPKTSTTLRPGVTRPPASMSPSPSMSDSVVSRDQAPPRNAQQDPLGVLR</sequence>
<dbReference type="Gene3D" id="1.10.8.270">
    <property type="entry name" value="putative rabgap domain of human tbc1 domain family member 14 like domains"/>
    <property type="match status" value="1"/>
</dbReference>